<feature type="region of interest" description="Disordered" evidence="1">
    <location>
        <begin position="1"/>
        <end position="43"/>
    </location>
</feature>
<evidence type="ECO:0000259" key="2">
    <source>
        <dbReference type="Pfam" id="PF26434"/>
    </source>
</evidence>
<gene>
    <name evidence="3" type="ORF">PDE_02402</name>
</gene>
<dbReference type="Proteomes" id="UP000019376">
    <property type="component" value="Unassembled WGS sequence"/>
</dbReference>
<dbReference type="eggNOG" id="ENOG502S59W">
    <property type="taxonomic scope" value="Eukaryota"/>
</dbReference>
<feature type="compositionally biased region" description="Basic and acidic residues" evidence="1">
    <location>
        <begin position="386"/>
        <end position="402"/>
    </location>
</feature>
<dbReference type="InterPro" id="IPR058602">
    <property type="entry name" value="YAG7_dimerisation_dom"/>
</dbReference>
<evidence type="ECO:0000313" key="3">
    <source>
        <dbReference type="EMBL" id="EPS27459.1"/>
    </source>
</evidence>
<protein>
    <recommendedName>
        <fullName evidence="2">YAG7-like dimerisation domain-containing protein</fullName>
    </recommendedName>
</protein>
<dbReference type="Pfam" id="PF26434">
    <property type="entry name" value="YAG7_C"/>
    <property type="match status" value="1"/>
</dbReference>
<dbReference type="AlphaFoldDB" id="S7ZB43"/>
<dbReference type="PhylomeDB" id="S7ZB43"/>
<keyword evidence="4" id="KW-1185">Reference proteome</keyword>
<reference evidence="3 4" key="1">
    <citation type="journal article" date="2013" name="PLoS ONE">
        <title>Genomic and secretomic analyses reveal unique features of the lignocellulolytic enzyme system of Penicillium decumbens.</title>
        <authorList>
            <person name="Liu G."/>
            <person name="Zhang L."/>
            <person name="Wei X."/>
            <person name="Zou G."/>
            <person name="Qin Y."/>
            <person name="Ma L."/>
            <person name="Li J."/>
            <person name="Zheng H."/>
            <person name="Wang S."/>
            <person name="Wang C."/>
            <person name="Xun L."/>
            <person name="Zhao G.-P."/>
            <person name="Zhou Z."/>
            <person name="Qu Y."/>
        </authorList>
    </citation>
    <scope>NUCLEOTIDE SEQUENCE [LARGE SCALE GENOMIC DNA]</scope>
    <source>
        <strain evidence="4">114-2 / CGMCC 5302</strain>
    </source>
</reference>
<evidence type="ECO:0000313" key="4">
    <source>
        <dbReference type="Proteomes" id="UP000019376"/>
    </source>
</evidence>
<feature type="domain" description="YAG7-like dimerisation" evidence="2">
    <location>
        <begin position="160"/>
        <end position="240"/>
    </location>
</feature>
<dbReference type="OrthoDB" id="5399559at2759"/>
<accession>S7ZB43</accession>
<dbReference type="HOGENOM" id="CLU_031644_0_0_1"/>
<sequence length="425" mass="44453">MAASTTARQSSSSSKAKRQTSQASSTRKAESESPVAEINGNEPTYLKELQKSLRNAVKKLNATAKTDAIIAENPGKSLDDLVTEKKINADQKAQVLKKPALQASIAQIEEQIGHYKQFAAQYEARIEGQKAALEKLHQEELEAVRANAIADATESSARLLREQLLTLTKFLCAAANMRHSGETESLESRALEGVLFQVYGGNQKAVDSMVKLVEGADEKVIGVEGDALEMTYGDVKVASNKFAPAEETEAATESVVESDPTVANAGLTEVQDSSVSAEVANAQAASAPAQADQIAPPAQTLTSDAANQVADTYNQDSSTTAEGWVEVPRDPAETETGLNATPADVNNTAATSVSAAAPTEDATAAVKGQHEGRGGGRGGRGHRRPRGGDGSRGRGGRSDYRGRGRGGRGRGQSSGSPAAAPTPRE</sequence>
<dbReference type="EMBL" id="KB644410">
    <property type="protein sequence ID" value="EPS27459.1"/>
    <property type="molecule type" value="Genomic_DNA"/>
</dbReference>
<dbReference type="STRING" id="933388.S7ZB43"/>
<organism evidence="3 4">
    <name type="scientific">Penicillium oxalicum (strain 114-2 / CGMCC 5302)</name>
    <name type="common">Penicillium decumbens</name>
    <dbReference type="NCBI Taxonomy" id="933388"/>
    <lineage>
        <taxon>Eukaryota</taxon>
        <taxon>Fungi</taxon>
        <taxon>Dikarya</taxon>
        <taxon>Ascomycota</taxon>
        <taxon>Pezizomycotina</taxon>
        <taxon>Eurotiomycetes</taxon>
        <taxon>Eurotiomycetidae</taxon>
        <taxon>Eurotiales</taxon>
        <taxon>Aspergillaceae</taxon>
        <taxon>Penicillium</taxon>
    </lineage>
</organism>
<proteinExistence type="predicted"/>
<feature type="compositionally biased region" description="Low complexity" evidence="1">
    <location>
        <begin position="351"/>
        <end position="365"/>
    </location>
</feature>
<evidence type="ECO:0000256" key="1">
    <source>
        <dbReference type="SAM" id="MobiDB-lite"/>
    </source>
</evidence>
<feature type="compositionally biased region" description="Low complexity" evidence="1">
    <location>
        <begin position="1"/>
        <end position="25"/>
    </location>
</feature>
<feature type="region of interest" description="Disordered" evidence="1">
    <location>
        <begin position="351"/>
        <end position="425"/>
    </location>
</feature>
<name>S7ZB43_PENO1</name>